<keyword evidence="4" id="KW-0964">Secreted</keyword>
<comment type="similarity">
    <text evidence="2 12">Belongs to the glycosyl hydrolase 17 family.</text>
</comment>
<evidence type="ECO:0000256" key="3">
    <source>
        <dbReference type="ARBA" id="ARBA00022512"/>
    </source>
</evidence>
<comment type="subcellular location">
    <subcellularLocation>
        <location evidence="1">Secreted</location>
        <location evidence="1">Cell wall</location>
    </subcellularLocation>
</comment>
<dbReference type="EC" id="3.2.1.58" evidence="10"/>
<evidence type="ECO:0000313" key="15">
    <source>
        <dbReference type="Proteomes" id="UP000243515"/>
    </source>
</evidence>
<evidence type="ECO:0000256" key="11">
    <source>
        <dbReference type="ARBA" id="ARBA00041761"/>
    </source>
</evidence>
<keyword evidence="3" id="KW-0134">Cell wall</keyword>
<dbReference type="OrthoDB" id="1293114at2759"/>
<dbReference type="Proteomes" id="UP000243515">
    <property type="component" value="Unassembled WGS sequence"/>
</dbReference>
<protein>
    <recommendedName>
        <fullName evidence="10">glucan 1,3-beta-glucosidase</fullName>
        <ecNumber evidence="10">3.2.1.58</ecNumber>
    </recommendedName>
    <alternativeName>
        <fullName evidence="11">Exo-1,3-beta-glucanase</fullName>
    </alternativeName>
</protein>
<evidence type="ECO:0000256" key="8">
    <source>
        <dbReference type="ARBA" id="ARBA00023295"/>
    </source>
</evidence>
<evidence type="ECO:0000256" key="2">
    <source>
        <dbReference type="ARBA" id="ARBA00008773"/>
    </source>
</evidence>
<keyword evidence="5 13" id="KW-0732">Signal</keyword>
<evidence type="ECO:0000256" key="4">
    <source>
        <dbReference type="ARBA" id="ARBA00022525"/>
    </source>
</evidence>
<keyword evidence="6" id="KW-0378">Hydrolase</keyword>
<dbReference type="GO" id="GO:0009986">
    <property type="term" value="C:cell surface"/>
    <property type="evidence" value="ECO:0007669"/>
    <property type="project" value="TreeGrafter"/>
</dbReference>
<reference evidence="14 15" key="1">
    <citation type="journal article" date="2015" name="Environ. Microbiol.">
        <title>Metagenome sequence of Elaphomyces granulatus from sporocarp tissue reveals Ascomycota ectomycorrhizal fingerprints of genome expansion and a Proteobacteria-rich microbiome.</title>
        <authorList>
            <person name="Quandt C.A."/>
            <person name="Kohler A."/>
            <person name="Hesse C.N."/>
            <person name="Sharpton T.J."/>
            <person name="Martin F."/>
            <person name="Spatafora J.W."/>
        </authorList>
    </citation>
    <scope>NUCLEOTIDE SEQUENCE [LARGE SCALE GENOMIC DNA]</scope>
    <source>
        <strain evidence="14 15">OSC145934</strain>
    </source>
</reference>
<evidence type="ECO:0000256" key="9">
    <source>
        <dbReference type="ARBA" id="ARBA00036824"/>
    </source>
</evidence>
<sequence>MRSVSFLSVALALGPAAVAAASGTLGFSLGCKKPDGSCKQTSDYKADFDALQPISKLVRIYAASQCDTAKNIIPAAKSNGFKVVLGVWPDTQESFDADTAALQASVPGNEDVVEALTVGSETLYRGNFTGQQLLSKIQTVQKMFPTVTVGTADSWNKFADGTADPLITGNVTYLLTNAFAYWQGTDIDNSTGTYFNDIAQAIKRIQTIAGDNAKNIRIINGETGWPTDGGSNYGPAEAGTNNAAQFFKQGVCGMLEWGVSVFYFEAFDEPWKPHSVGDNGQAMDETHWGLYTADRQIKFDASCGY</sequence>
<evidence type="ECO:0000256" key="1">
    <source>
        <dbReference type="ARBA" id="ARBA00004191"/>
    </source>
</evidence>
<keyword evidence="8" id="KW-0326">Glycosidase</keyword>
<evidence type="ECO:0000256" key="7">
    <source>
        <dbReference type="ARBA" id="ARBA00023180"/>
    </source>
</evidence>
<dbReference type="PANTHER" id="PTHR16631:SF26">
    <property type="entry name" value="GLUCAN 1,3-BETA-GLUCOSIDASE"/>
    <property type="match status" value="1"/>
</dbReference>
<accession>A0A232LRU4</accession>
<feature type="chain" id="PRO_5012872951" description="glucan 1,3-beta-glucosidase" evidence="13">
    <location>
        <begin position="21"/>
        <end position="305"/>
    </location>
</feature>
<dbReference type="InterPro" id="IPR000490">
    <property type="entry name" value="Glyco_hydro_17"/>
</dbReference>
<dbReference type="InterPro" id="IPR050732">
    <property type="entry name" value="Beta-glucan_modifiers"/>
</dbReference>
<name>A0A232LRU4_9EURO</name>
<organism evidence="14 15">
    <name type="scientific">Elaphomyces granulatus</name>
    <dbReference type="NCBI Taxonomy" id="519963"/>
    <lineage>
        <taxon>Eukaryota</taxon>
        <taxon>Fungi</taxon>
        <taxon>Dikarya</taxon>
        <taxon>Ascomycota</taxon>
        <taxon>Pezizomycotina</taxon>
        <taxon>Eurotiomycetes</taxon>
        <taxon>Eurotiomycetidae</taxon>
        <taxon>Eurotiales</taxon>
        <taxon>Elaphomycetaceae</taxon>
        <taxon>Elaphomyces</taxon>
    </lineage>
</organism>
<proteinExistence type="inferred from homology"/>
<dbReference type="AlphaFoldDB" id="A0A232LRU4"/>
<keyword evidence="15" id="KW-1185">Reference proteome</keyword>
<evidence type="ECO:0000256" key="10">
    <source>
        <dbReference type="ARBA" id="ARBA00038929"/>
    </source>
</evidence>
<keyword evidence="7" id="KW-0325">Glycoprotein</keyword>
<dbReference type="GO" id="GO:0009277">
    <property type="term" value="C:fungal-type cell wall"/>
    <property type="evidence" value="ECO:0007669"/>
    <property type="project" value="TreeGrafter"/>
</dbReference>
<dbReference type="PANTHER" id="PTHR16631">
    <property type="entry name" value="GLUCAN 1,3-BETA-GLUCOSIDASE"/>
    <property type="match status" value="1"/>
</dbReference>
<dbReference type="EMBL" id="NPHW01005652">
    <property type="protein sequence ID" value="OXV06527.1"/>
    <property type="molecule type" value="Genomic_DNA"/>
</dbReference>
<evidence type="ECO:0000256" key="5">
    <source>
        <dbReference type="ARBA" id="ARBA00022729"/>
    </source>
</evidence>
<dbReference type="GO" id="GO:0005576">
    <property type="term" value="C:extracellular region"/>
    <property type="evidence" value="ECO:0007669"/>
    <property type="project" value="TreeGrafter"/>
</dbReference>
<comment type="caution">
    <text evidence="14">The sequence shown here is derived from an EMBL/GenBank/DDBJ whole genome shotgun (WGS) entry which is preliminary data.</text>
</comment>
<evidence type="ECO:0000313" key="14">
    <source>
        <dbReference type="EMBL" id="OXV06527.1"/>
    </source>
</evidence>
<dbReference type="Gene3D" id="3.20.20.80">
    <property type="entry name" value="Glycosidases"/>
    <property type="match status" value="1"/>
</dbReference>
<feature type="signal peptide" evidence="13">
    <location>
        <begin position="1"/>
        <end position="20"/>
    </location>
</feature>
<dbReference type="PROSITE" id="PS51257">
    <property type="entry name" value="PROKAR_LIPOPROTEIN"/>
    <property type="match status" value="1"/>
</dbReference>
<dbReference type="GO" id="GO:0071555">
    <property type="term" value="P:cell wall organization"/>
    <property type="evidence" value="ECO:0007669"/>
    <property type="project" value="TreeGrafter"/>
</dbReference>
<dbReference type="GO" id="GO:0004338">
    <property type="term" value="F:glucan exo-1,3-beta-glucosidase activity"/>
    <property type="evidence" value="ECO:0007669"/>
    <property type="project" value="UniProtKB-EC"/>
</dbReference>
<comment type="catalytic activity">
    <reaction evidence="9">
        <text>Successive hydrolysis of beta-D-glucose units from the non-reducing ends of (1-&gt;3)-beta-D-glucans, releasing alpha-glucose.</text>
        <dbReference type="EC" id="3.2.1.58"/>
    </reaction>
</comment>
<evidence type="ECO:0000256" key="13">
    <source>
        <dbReference type="SAM" id="SignalP"/>
    </source>
</evidence>
<dbReference type="SUPFAM" id="SSF51445">
    <property type="entry name" value="(Trans)glycosidases"/>
    <property type="match status" value="1"/>
</dbReference>
<dbReference type="GO" id="GO:0005975">
    <property type="term" value="P:carbohydrate metabolic process"/>
    <property type="evidence" value="ECO:0007669"/>
    <property type="project" value="InterPro"/>
</dbReference>
<dbReference type="Pfam" id="PF00332">
    <property type="entry name" value="Glyco_hydro_17"/>
    <property type="match status" value="1"/>
</dbReference>
<gene>
    <name evidence="14" type="ORF">Egran_05705</name>
</gene>
<dbReference type="GO" id="GO:0042973">
    <property type="term" value="F:glucan endo-1,3-beta-D-glucosidase activity"/>
    <property type="evidence" value="ECO:0007669"/>
    <property type="project" value="TreeGrafter"/>
</dbReference>
<evidence type="ECO:0000256" key="6">
    <source>
        <dbReference type="ARBA" id="ARBA00022801"/>
    </source>
</evidence>
<evidence type="ECO:0000256" key="12">
    <source>
        <dbReference type="RuleBase" id="RU004335"/>
    </source>
</evidence>
<dbReference type="InterPro" id="IPR017853">
    <property type="entry name" value="GH"/>
</dbReference>